<keyword evidence="3" id="KW-0012">Acyltransferase</keyword>
<dbReference type="AlphaFoldDB" id="A0AA91T3H5"/>
<dbReference type="KEGG" id="clus:A9F13_03g01089"/>
<protein>
    <submittedName>
        <fullName evidence="3">Acyltransferase</fullName>
    </submittedName>
</protein>
<sequence>MDALLHELVSEDINGVVAGYTTSSATQYLGAHGTKNSQTREPLTLDTRVALFSCTKSMTAMAALKLWEDGRLDLDRPAKEYLPTLGDIGVMENFDMETGEYTLRRPKTDITVRHLLLSNSGFAYPFTDPRYAVLGKKTGANSFSMPLVSDPGSRWIYGHSMDWAGLVIEAVAGMKLSQFLEQQIFSKAGMTSCTFQVEDPNKLMPVHIRRDSGLKVMRRQPLEYKPKTDMGGQGCFATVADYLRFLRVWLNYGTSPDTGHHILKRETVEYAIRNHLPPGQHMEFAAGGEGFKPDGFTMVGCAYSNNQLPTGRPEGSLYWGGLANLFIWLDFENDVAGIFACQILPYMDPKCLVGYLRFEHEVYEAVKREENKDRPSPNGKGIVKSKI</sequence>
<evidence type="ECO:0000313" key="3">
    <source>
        <dbReference type="EMBL" id="OVF09980.1"/>
    </source>
</evidence>
<evidence type="ECO:0000313" key="4">
    <source>
        <dbReference type="Proteomes" id="UP000195602"/>
    </source>
</evidence>
<gene>
    <name evidence="3" type="ORF">A9F13_03g01089</name>
</gene>
<comment type="caution">
    <text evidence="3">The sequence shown here is derived from an EMBL/GenBank/DDBJ whole genome shotgun (WGS) entry which is preliminary data.</text>
</comment>
<dbReference type="InterPro" id="IPR001466">
    <property type="entry name" value="Beta-lactam-related"/>
</dbReference>
<organism evidence="3 4">
    <name type="scientific">Clavispora lusitaniae</name>
    <name type="common">Candida lusitaniae</name>
    <dbReference type="NCBI Taxonomy" id="36911"/>
    <lineage>
        <taxon>Eukaryota</taxon>
        <taxon>Fungi</taxon>
        <taxon>Dikarya</taxon>
        <taxon>Ascomycota</taxon>
        <taxon>Saccharomycotina</taxon>
        <taxon>Pichiomycetes</taxon>
        <taxon>Metschnikowiaceae</taxon>
        <taxon>Clavispora</taxon>
    </lineage>
</organism>
<dbReference type="InterPro" id="IPR050789">
    <property type="entry name" value="Diverse_Enzym_Activities"/>
</dbReference>
<dbReference type="Proteomes" id="UP000195602">
    <property type="component" value="Unassembled WGS sequence"/>
</dbReference>
<dbReference type="PANTHER" id="PTHR43283:SF3">
    <property type="entry name" value="BETA-LACTAMASE FAMILY PROTEIN (AFU_ORTHOLOGUE AFUA_5G07500)"/>
    <property type="match status" value="1"/>
</dbReference>
<dbReference type="Pfam" id="PF00144">
    <property type="entry name" value="Beta-lactamase"/>
    <property type="match status" value="1"/>
</dbReference>
<dbReference type="Gene3D" id="3.40.710.10">
    <property type="entry name" value="DD-peptidase/beta-lactamase superfamily"/>
    <property type="match status" value="1"/>
</dbReference>
<evidence type="ECO:0000256" key="1">
    <source>
        <dbReference type="SAM" id="MobiDB-lite"/>
    </source>
</evidence>
<dbReference type="InterPro" id="IPR012338">
    <property type="entry name" value="Beta-lactam/transpept-like"/>
</dbReference>
<feature type="domain" description="Beta-lactamase-related" evidence="2">
    <location>
        <begin position="3"/>
        <end position="346"/>
    </location>
</feature>
<evidence type="ECO:0000259" key="2">
    <source>
        <dbReference type="Pfam" id="PF00144"/>
    </source>
</evidence>
<dbReference type="GO" id="GO:0016746">
    <property type="term" value="F:acyltransferase activity"/>
    <property type="evidence" value="ECO:0007669"/>
    <property type="project" value="UniProtKB-KW"/>
</dbReference>
<keyword evidence="3" id="KW-0808">Transferase</keyword>
<feature type="region of interest" description="Disordered" evidence="1">
    <location>
        <begin position="368"/>
        <end position="387"/>
    </location>
</feature>
<name>A0AA91T3H5_CLALS</name>
<dbReference type="PANTHER" id="PTHR43283">
    <property type="entry name" value="BETA-LACTAMASE-RELATED"/>
    <property type="match status" value="1"/>
</dbReference>
<reference evidence="3 4" key="1">
    <citation type="submission" date="2017-04" db="EMBL/GenBank/DDBJ databases">
        <title>Draft genome of the yeast Clavispora lusitaniae type strain CBS 6936.</title>
        <authorList>
            <person name="Durrens P."/>
            <person name="Klopp C."/>
            <person name="Biteau N."/>
            <person name="Fitton-Ouhabi V."/>
            <person name="Dementhon K."/>
            <person name="Accoceberry I."/>
            <person name="Sherman D.J."/>
            <person name="Noel T."/>
        </authorList>
    </citation>
    <scope>NUCLEOTIDE SEQUENCE [LARGE SCALE GENOMIC DNA]</scope>
    <source>
        <strain evidence="3 4">CBS 6936</strain>
    </source>
</reference>
<dbReference type="SUPFAM" id="SSF56601">
    <property type="entry name" value="beta-lactamase/transpeptidase-like"/>
    <property type="match status" value="1"/>
</dbReference>
<proteinExistence type="predicted"/>
<dbReference type="EMBL" id="LYUB02000003">
    <property type="protein sequence ID" value="OVF09980.1"/>
    <property type="molecule type" value="Genomic_DNA"/>
</dbReference>
<accession>A0AA91T3H5</accession>